<dbReference type="RefSeq" id="XP_033518948.1">
    <property type="nucleotide sequence ID" value="XM_033662062.1"/>
</dbReference>
<evidence type="ECO:0000256" key="1">
    <source>
        <dbReference type="SAM" id="Phobius"/>
    </source>
</evidence>
<dbReference type="GeneID" id="54402494"/>
<keyword evidence="1" id="KW-1133">Transmembrane helix</keyword>
<gene>
    <name evidence="2" type="ORF">P153DRAFT_134232</name>
</gene>
<keyword evidence="3" id="KW-1185">Reference proteome</keyword>
<feature type="transmembrane region" description="Helical" evidence="1">
    <location>
        <begin position="21"/>
        <end position="45"/>
    </location>
</feature>
<dbReference type="Proteomes" id="UP000799771">
    <property type="component" value="Unassembled WGS sequence"/>
</dbReference>
<name>A0A6A5ZZW6_9PLEO</name>
<organism evidence="2 3">
    <name type="scientific">Dothidotthia symphoricarpi CBS 119687</name>
    <dbReference type="NCBI Taxonomy" id="1392245"/>
    <lineage>
        <taxon>Eukaryota</taxon>
        <taxon>Fungi</taxon>
        <taxon>Dikarya</taxon>
        <taxon>Ascomycota</taxon>
        <taxon>Pezizomycotina</taxon>
        <taxon>Dothideomycetes</taxon>
        <taxon>Pleosporomycetidae</taxon>
        <taxon>Pleosporales</taxon>
        <taxon>Dothidotthiaceae</taxon>
        <taxon>Dothidotthia</taxon>
    </lineage>
</organism>
<sequence length="95" mass="10906">MDRKSVFTENMFFPYNYKNTIALRGSLAFSSILSYLVLSSIVLFLSLSRFKNIRLPSGFVLSLIDETTSYEWIYCSHFILKLVSTLCQKKLSTAS</sequence>
<reference evidence="2" key="1">
    <citation type="journal article" date="2020" name="Stud. Mycol.">
        <title>101 Dothideomycetes genomes: a test case for predicting lifestyles and emergence of pathogens.</title>
        <authorList>
            <person name="Haridas S."/>
            <person name="Albert R."/>
            <person name="Binder M."/>
            <person name="Bloem J."/>
            <person name="Labutti K."/>
            <person name="Salamov A."/>
            <person name="Andreopoulos B."/>
            <person name="Baker S."/>
            <person name="Barry K."/>
            <person name="Bills G."/>
            <person name="Bluhm B."/>
            <person name="Cannon C."/>
            <person name="Castanera R."/>
            <person name="Culley D."/>
            <person name="Daum C."/>
            <person name="Ezra D."/>
            <person name="Gonzalez J."/>
            <person name="Henrissat B."/>
            <person name="Kuo A."/>
            <person name="Liang C."/>
            <person name="Lipzen A."/>
            <person name="Lutzoni F."/>
            <person name="Magnuson J."/>
            <person name="Mondo S."/>
            <person name="Nolan M."/>
            <person name="Ohm R."/>
            <person name="Pangilinan J."/>
            <person name="Park H.-J."/>
            <person name="Ramirez L."/>
            <person name="Alfaro M."/>
            <person name="Sun H."/>
            <person name="Tritt A."/>
            <person name="Yoshinaga Y."/>
            <person name="Zwiers L.-H."/>
            <person name="Turgeon B."/>
            <person name="Goodwin S."/>
            <person name="Spatafora J."/>
            <person name="Crous P."/>
            <person name="Grigoriev I."/>
        </authorList>
    </citation>
    <scope>NUCLEOTIDE SEQUENCE</scope>
    <source>
        <strain evidence="2">CBS 119687</strain>
    </source>
</reference>
<evidence type="ECO:0000313" key="3">
    <source>
        <dbReference type="Proteomes" id="UP000799771"/>
    </source>
</evidence>
<protein>
    <submittedName>
        <fullName evidence="2">Uncharacterized protein</fullName>
    </submittedName>
</protein>
<proteinExistence type="predicted"/>
<keyword evidence="1" id="KW-0472">Membrane</keyword>
<dbReference type="AlphaFoldDB" id="A0A6A5ZZW6"/>
<keyword evidence="1" id="KW-0812">Transmembrane</keyword>
<dbReference type="EMBL" id="ML977519">
    <property type="protein sequence ID" value="KAF2124555.1"/>
    <property type="molecule type" value="Genomic_DNA"/>
</dbReference>
<evidence type="ECO:0000313" key="2">
    <source>
        <dbReference type="EMBL" id="KAF2124555.1"/>
    </source>
</evidence>
<accession>A0A6A5ZZW6</accession>